<feature type="transmembrane region" description="Helical" evidence="4">
    <location>
        <begin position="78"/>
        <end position="96"/>
    </location>
</feature>
<evidence type="ECO:0000256" key="3">
    <source>
        <dbReference type="ARBA" id="ARBA00023012"/>
    </source>
</evidence>
<gene>
    <name evidence="6" type="ORF">QQX02_05630</name>
</gene>
<name>A0ABT8GG39_9MICO</name>
<reference evidence="6" key="1">
    <citation type="submission" date="2023-06" db="EMBL/GenBank/DDBJ databases">
        <title>Egi l300058.</title>
        <authorList>
            <person name="Gao L."/>
            <person name="Fang B.-Z."/>
            <person name="Li W.-J."/>
        </authorList>
    </citation>
    <scope>NUCLEOTIDE SEQUENCE</scope>
    <source>
        <strain evidence="6">EGI L300058</strain>
    </source>
</reference>
<accession>A0ABT8GG39</accession>
<evidence type="ECO:0000313" key="7">
    <source>
        <dbReference type="Proteomes" id="UP001172708"/>
    </source>
</evidence>
<dbReference type="InterPro" id="IPR036890">
    <property type="entry name" value="HATPase_C_sf"/>
</dbReference>
<feature type="transmembrane region" description="Helical" evidence="4">
    <location>
        <begin position="15"/>
        <end position="33"/>
    </location>
</feature>
<proteinExistence type="predicted"/>
<dbReference type="SUPFAM" id="SSF55874">
    <property type="entry name" value="ATPase domain of HSP90 chaperone/DNA topoisomerase II/histidine kinase"/>
    <property type="match status" value="1"/>
</dbReference>
<keyword evidence="4" id="KW-0472">Membrane</keyword>
<evidence type="ECO:0000256" key="1">
    <source>
        <dbReference type="ARBA" id="ARBA00022679"/>
    </source>
</evidence>
<keyword evidence="6" id="KW-0067">ATP-binding</keyword>
<evidence type="ECO:0000256" key="2">
    <source>
        <dbReference type="ARBA" id="ARBA00022777"/>
    </source>
</evidence>
<keyword evidence="6" id="KW-0547">Nucleotide-binding</keyword>
<dbReference type="InterPro" id="IPR003594">
    <property type="entry name" value="HATPase_dom"/>
</dbReference>
<dbReference type="Pfam" id="PF02518">
    <property type="entry name" value="HATPase_c"/>
    <property type="match status" value="1"/>
</dbReference>
<comment type="caution">
    <text evidence="6">The sequence shown here is derived from an EMBL/GenBank/DDBJ whole genome shotgun (WGS) entry which is preliminary data.</text>
</comment>
<feature type="transmembrane region" description="Helical" evidence="4">
    <location>
        <begin position="45"/>
        <end position="66"/>
    </location>
</feature>
<evidence type="ECO:0000259" key="5">
    <source>
        <dbReference type="Pfam" id="PF02518"/>
    </source>
</evidence>
<keyword evidence="2" id="KW-0418">Kinase</keyword>
<evidence type="ECO:0000256" key="4">
    <source>
        <dbReference type="SAM" id="Phobius"/>
    </source>
</evidence>
<dbReference type="Gene3D" id="3.30.565.10">
    <property type="entry name" value="Histidine kinase-like ATPase, C-terminal domain"/>
    <property type="match status" value="1"/>
</dbReference>
<protein>
    <submittedName>
        <fullName evidence="6">ATP-binding protein</fullName>
    </submittedName>
</protein>
<dbReference type="Proteomes" id="UP001172708">
    <property type="component" value="Unassembled WGS sequence"/>
</dbReference>
<keyword evidence="1" id="KW-0808">Transferase</keyword>
<dbReference type="GO" id="GO:0005524">
    <property type="term" value="F:ATP binding"/>
    <property type="evidence" value="ECO:0007669"/>
    <property type="project" value="UniProtKB-KW"/>
</dbReference>
<keyword evidence="7" id="KW-1185">Reference proteome</keyword>
<dbReference type="PANTHER" id="PTHR24421">
    <property type="entry name" value="NITRATE/NITRITE SENSOR PROTEIN NARX-RELATED"/>
    <property type="match status" value="1"/>
</dbReference>
<dbReference type="InterPro" id="IPR050482">
    <property type="entry name" value="Sensor_HK_TwoCompSys"/>
</dbReference>
<feature type="domain" description="Histidine kinase/HSP90-like ATPase" evidence="5">
    <location>
        <begin position="299"/>
        <end position="386"/>
    </location>
</feature>
<dbReference type="EMBL" id="JAUHQA010000001">
    <property type="protein sequence ID" value="MDN4480402.1"/>
    <property type="molecule type" value="Genomic_DNA"/>
</dbReference>
<evidence type="ECO:0000313" key="6">
    <source>
        <dbReference type="EMBL" id="MDN4480402.1"/>
    </source>
</evidence>
<keyword evidence="3" id="KW-0902">Two-component regulatory system</keyword>
<organism evidence="6 7">
    <name type="scientific">Demequina muriae</name>
    <dbReference type="NCBI Taxonomy" id="3051664"/>
    <lineage>
        <taxon>Bacteria</taxon>
        <taxon>Bacillati</taxon>
        <taxon>Actinomycetota</taxon>
        <taxon>Actinomycetes</taxon>
        <taxon>Micrococcales</taxon>
        <taxon>Demequinaceae</taxon>
        <taxon>Demequina</taxon>
    </lineage>
</organism>
<dbReference type="RefSeq" id="WP_301141787.1">
    <property type="nucleotide sequence ID" value="NZ_JAUHQA010000001.1"/>
</dbReference>
<sequence>MTTDVHSARERMERVVYTASGIGAIVFGALLVTGPSGFVEQRTQLLPWFWSLSWTFAVLIPMSLILVTRISVTAARMVARAAVIGFVASQLLWVPAMTVPTLAESGDPWLQGINALPSTLAVVAWRTRWAWSVPLMQGPIVAIVQIQASSSPALDAVLNGLGATLFCSILAGTAMAVVRAADLQDDAAERARAQASIDARRRTRERELGRIDAIVHDDIMSVLVTASRAETPPTLAVQAKRALDAVTEIASPERDAPTEYTPSEVVALLRATASEVVPDLDLEYELRGGASVPGAAVAGLAEALGEALRNAVRHAGEGATIHATAAVDDDAVVVTVEDDGRGFDRQSVPAARLGIRVSIEDRMSAVAGGVASIASRPGSGTWVTLMWTRP</sequence>
<keyword evidence="4" id="KW-0812">Transmembrane</keyword>
<keyword evidence="4" id="KW-1133">Transmembrane helix</keyword>